<dbReference type="CDD" id="cd05819">
    <property type="entry name" value="NHL"/>
    <property type="match status" value="1"/>
</dbReference>
<comment type="caution">
    <text evidence="3">The sequence shown here is derived from an EMBL/GenBank/DDBJ whole genome shotgun (WGS) entry which is preliminary data.</text>
</comment>
<gene>
    <name evidence="3" type="ORF">LOD99_10166</name>
</gene>
<dbReference type="PROSITE" id="PS51125">
    <property type="entry name" value="NHL"/>
    <property type="match status" value="1"/>
</dbReference>
<dbReference type="SUPFAM" id="SSF101898">
    <property type="entry name" value="NHL repeat"/>
    <property type="match status" value="1"/>
</dbReference>
<keyword evidence="1" id="KW-0677">Repeat</keyword>
<dbReference type="PANTHER" id="PTHR24104:SF25">
    <property type="entry name" value="PROTEIN LIN-41"/>
    <property type="match status" value="1"/>
</dbReference>
<sequence length="354" mass="39192">MNILLHFIEGQLTNAVLSKTNRRYNILTQVFLLKIHGLAPGGERMIEEMDDRIRELQWRVSVLGQLIERDIIQTPNYSALQQPSISVGKYGTDDGEITSAGGVVFDEKTQLIYLVRGGILSSIIVFSVTGEYIETVYKGMFKFPGGIAMSGENVYVSNIFSHSIYHFKLPNFKLVTIGGKKGNSVGEFNSPCGLAVSTDGSVFVADKNNHRIAVMKVYLKHQHYITHHTMTEPQDVKLLDGSLYVLSSTDNPCLHVFSPAGEKLRSFITCSEQGNAQVEGPNTFCFDKKQNILIGDVIDRNIKVFSLDGDLLHTLGDTQDDDKRIVPNGIVVTNSNKIICSSIGTNFGLHIFSQ</sequence>
<dbReference type="GO" id="GO:0000209">
    <property type="term" value="P:protein polyubiquitination"/>
    <property type="evidence" value="ECO:0007669"/>
    <property type="project" value="TreeGrafter"/>
</dbReference>
<dbReference type="InterPro" id="IPR011042">
    <property type="entry name" value="6-blade_b-propeller_TolB-like"/>
</dbReference>
<dbReference type="InterPro" id="IPR050952">
    <property type="entry name" value="TRIM-NHL_E3_ligases"/>
</dbReference>
<evidence type="ECO:0000256" key="2">
    <source>
        <dbReference type="PROSITE-ProRule" id="PRU00504"/>
    </source>
</evidence>
<dbReference type="Pfam" id="PF01436">
    <property type="entry name" value="NHL"/>
    <property type="match status" value="1"/>
</dbReference>
<name>A0AAV7KIJ9_9METZ</name>
<evidence type="ECO:0000256" key="1">
    <source>
        <dbReference type="ARBA" id="ARBA00022737"/>
    </source>
</evidence>
<dbReference type="AlphaFoldDB" id="A0AAV7KIJ9"/>
<dbReference type="PANTHER" id="PTHR24104">
    <property type="entry name" value="E3 UBIQUITIN-PROTEIN LIGASE NHLRC1-RELATED"/>
    <property type="match status" value="1"/>
</dbReference>
<dbReference type="GO" id="GO:0043161">
    <property type="term" value="P:proteasome-mediated ubiquitin-dependent protein catabolic process"/>
    <property type="evidence" value="ECO:0007669"/>
    <property type="project" value="TreeGrafter"/>
</dbReference>
<organism evidence="3 4">
    <name type="scientific">Oopsacas minuta</name>
    <dbReference type="NCBI Taxonomy" id="111878"/>
    <lineage>
        <taxon>Eukaryota</taxon>
        <taxon>Metazoa</taxon>
        <taxon>Porifera</taxon>
        <taxon>Hexactinellida</taxon>
        <taxon>Hexasterophora</taxon>
        <taxon>Lyssacinosida</taxon>
        <taxon>Leucopsacidae</taxon>
        <taxon>Oopsacas</taxon>
    </lineage>
</organism>
<accession>A0AAV7KIJ9</accession>
<reference evidence="3 4" key="1">
    <citation type="journal article" date="2023" name="BMC Biol.">
        <title>The compact genome of the sponge Oopsacas minuta (Hexactinellida) is lacking key metazoan core genes.</title>
        <authorList>
            <person name="Santini S."/>
            <person name="Schenkelaars Q."/>
            <person name="Jourda C."/>
            <person name="Duchesne M."/>
            <person name="Belahbib H."/>
            <person name="Rocher C."/>
            <person name="Selva M."/>
            <person name="Riesgo A."/>
            <person name="Vervoort M."/>
            <person name="Leys S.P."/>
            <person name="Kodjabachian L."/>
            <person name="Le Bivic A."/>
            <person name="Borchiellini C."/>
            <person name="Claverie J.M."/>
            <person name="Renard E."/>
        </authorList>
    </citation>
    <scope>NUCLEOTIDE SEQUENCE [LARGE SCALE GENOMIC DNA]</scope>
    <source>
        <strain evidence="3">SPO-2</strain>
    </source>
</reference>
<dbReference type="Gene3D" id="2.120.10.30">
    <property type="entry name" value="TolB, C-terminal domain"/>
    <property type="match status" value="2"/>
</dbReference>
<evidence type="ECO:0000313" key="3">
    <source>
        <dbReference type="EMBL" id="KAI6661187.1"/>
    </source>
</evidence>
<dbReference type="EMBL" id="JAKMXF010000020">
    <property type="protein sequence ID" value="KAI6661187.1"/>
    <property type="molecule type" value="Genomic_DNA"/>
</dbReference>
<feature type="repeat" description="NHL" evidence="2">
    <location>
        <begin position="175"/>
        <end position="218"/>
    </location>
</feature>
<keyword evidence="4" id="KW-1185">Reference proteome</keyword>
<proteinExistence type="predicted"/>
<evidence type="ECO:0000313" key="4">
    <source>
        <dbReference type="Proteomes" id="UP001165289"/>
    </source>
</evidence>
<protein>
    <submittedName>
        <fullName evidence="3">NHL repeat containing protein</fullName>
    </submittedName>
</protein>
<dbReference type="GO" id="GO:0061630">
    <property type="term" value="F:ubiquitin protein ligase activity"/>
    <property type="evidence" value="ECO:0007669"/>
    <property type="project" value="TreeGrafter"/>
</dbReference>
<dbReference type="Proteomes" id="UP001165289">
    <property type="component" value="Unassembled WGS sequence"/>
</dbReference>
<dbReference type="InterPro" id="IPR001258">
    <property type="entry name" value="NHL_repeat"/>
</dbReference>
<dbReference type="GO" id="GO:0008270">
    <property type="term" value="F:zinc ion binding"/>
    <property type="evidence" value="ECO:0007669"/>
    <property type="project" value="UniProtKB-KW"/>
</dbReference>